<proteinExistence type="predicted"/>
<keyword evidence="3" id="KW-1185">Reference proteome</keyword>
<dbReference type="STRING" id="29542.A6070_13510"/>
<dbReference type="InterPro" id="IPR036869">
    <property type="entry name" value="J_dom_sf"/>
</dbReference>
<accession>A0A1L3GFH2</accession>
<sequence>MTYEELQKALQIFGLGETASLQELKARHRQLAKAYHPDGGNRTDGDAIRELNAAYRLLLEYIRHYRFGFDEQTFYEQCPEERLRRQYEDDPVWGGKPQS</sequence>
<dbReference type="KEGG" id="pace:A6070_13510"/>
<feature type="domain" description="J" evidence="1">
    <location>
        <begin position="8"/>
        <end position="73"/>
    </location>
</feature>
<dbReference type="OrthoDB" id="5244113at2"/>
<gene>
    <name evidence="2" type="ORF">A7E75_04865</name>
</gene>
<dbReference type="InterPro" id="IPR001623">
    <property type="entry name" value="DnaJ_domain"/>
</dbReference>
<dbReference type="Pfam" id="PF00226">
    <property type="entry name" value="DnaJ"/>
    <property type="match status" value="1"/>
</dbReference>
<reference evidence="2 3" key="1">
    <citation type="journal article" date="2017" name="Genome Announc.">
        <title>Complete Genome Sequences of Two Acetylene-Fermenting Pelobacter acetylenicus Strains.</title>
        <authorList>
            <person name="Sutton J.M."/>
            <person name="Baesman S.M."/>
            <person name="Fierst J.L."/>
            <person name="Poret-Peterson A.T."/>
            <person name="Oremland R.S."/>
            <person name="Dunlap D.S."/>
            <person name="Akob D.M."/>
        </authorList>
    </citation>
    <scope>NUCLEOTIDE SEQUENCE [LARGE SCALE GENOMIC DNA]</scope>
    <source>
        <strain evidence="2 3">DSM 3247</strain>
    </source>
</reference>
<dbReference type="SMART" id="SM00271">
    <property type="entry name" value="DnaJ"/>
    <property type="match status" value="1"/>
</dbReference>
<dbReference type="Gene3D" id="1.10.287.110">
    <property type="entry name" value="DnaJ domain"/>
    <property type="match status" value="1"/>
</dbReference>
<evidence type="ECO:0000259" key="1">
    <source>
        <dbReference type="PROSITE" id="PS50076"/>
    </source>
</evidence>
<dbReference type="CDD" id="cd06257">
    <property type="entry name" value="DnaJ"/>
    <property type="match status" value="1"/>
</dbReference>
<dbReference type="RefSeq" id="WP_072286278.1">
    <property type="nucleotide sequence ID" value="NZ_CP015455.1"/>
</dbReference>
<evidence type="ECO:0000313" key="3">
    <source>
        <dbReference type="Proteomes" id="UP000182264"/>
    </source>
</evidence>
<dbReference type="EMBL" id="CP015518">
    <property type="protein sequence ID" value="APG24438.1"/>
    <property type="molecule type" value="Genomic_DNA"/>
</dbReference>
<evidence type="ECO:0000313" key="2">
    <source>
        <dbReference type="EMBL" id="APG24438.1"/>
    </source>
</evidence>
<organism evidence="2 3">
    <name type="scientific">Syntrophotalea acetylenica</name>
    <name type="common">Pelobacter acetylenicus</name>
    <dbReference type="NCBI Taxonomy" id="29542"/>
    <lineage>
        <taxon>Bacteria</taxon>
        <taxon>Pseudomonadati</taxon>
        <taxon>Thermodesulfobacteriota</taxon>
        <taxon>Desulfuromonadia</taxon>
        <taxon>Desulfuromonadales</taxon>
        <taxon>Syntrophotaleaceae</taxon>
        <taxon>Syntrophotalea</taxon>
    </lineage>
</organism>
<protein>
    <submittedName>
        <fullName evidence="2">Molecular chaperone DnaJ</fullName>
    </submittedName>
</protein>
<name>A0A1L3GFH2_SYNAC</name>
<dbReference type="SUPFAM" id="SSF46565">
    <property type="entry name" value="Chaperone J-domain"/>
    <property type="match status" value="1"/>
</dbReference>
<dbReference type="PROSITE" id="PS50076">
    <property type="entry name" value="DNAJ_2"/>
    <property type="match status" value="1"/>
</dbReference>
<dbReference type="Proteomes" id="UP000182264">
    <property type="component" value="Chromosome"/>
</dbReference>
<dbReference type="AlphaFoldDB" id="A0A1L3GFH2"/>